<keyword evidence="9" id="KW-0809">Transit peptide</keyword>
<dbReference type="PROSITE" id="PS00189">
    <property type="entry name" value="LIPOYL"/>
    <property type="match status" value="1"/>
</dbReference>
<dbReference type="NCBIfam" id="TIGR01347">
    <property type="entry name" value="sucB"/>
    <property type="match status" value="1"/>
</dbReference>
<evidence type="ECO:0000256" key="13">
    <source>
        <dbReference type="SAM" id="MobiDB-lite"/>
    </source>
</evidence>
<keyword evidence="7" id="KW-0808">Transferase</keyword>
<dbReference type="Gene3D" id="3.30.559.10">
    <property type="entry name" value="Chloramphenicol acetyltransferase-like domain"/>
    <property type="match status" value="1"/>
</dbReference>
<name>A0A139HKV4_9PEZI</name>
<dbReference type="OrthoDB" id="5391403at2759"/>
<keyword evidence="8" id="KW-0450">Lipoyl</keyword>
<keyword evidence="16" id="KW-1185">Reference proteome</keyword>
<dbReference type="InterPro" id="IPR006255">
    <property type="entry name" value="SucB"/>
</dbReference>
<dbReference type="PROSITE" id="PS50968">
    <property type="entry name" value="BIOTINYL_LIPOYL"/>
    <property type="match status" value="1"/>
</dbReference>
<evidence type="ECO:0000256" key="2">
    <source>
        <dbReference type="ARBA" id="ARBA00004173"/>
    </source>
</evidence>
<evidence type="ECO:0000256" key="4">
    <source>
        <dbReference type="ARBA" id="ARBA00007317"/>
    </source>
</evidence>
<evidence type="ECO:0000313" key="15">
    <source>
        <dbReference type="EMBL" id="KXT03108.1"/>
    </source>
</evidence>
<organism evidence="15 16">
    <name type="scientific">Pseudocercospora eumusae</name>
    <dbReference type="NCBI Taxonomy" id="321146"/>
    <lineage>
        <taxon>Eukaryota</taxon>
        <taxon>Fungi</taxon>
        <taxon>Dikarya</taxon>
        <taxon>Ascomycota</taxon>
        <taxon>Pezizomycotina</taxon>
        <taxon>Dothideomycetes</taxon>
        <taxon>Dothideomycetidae</taxon>
        <taxon>Mycosphaerellales</taxon>
        <taxon>Mycosphaerellaceae</taxon>
        <taxon>Pseudocercospora</taxon>
    </lineage>
</organism>
<dbReference type="GO" id="GO:0006099">
    <property type="term" value="P:tricarboxylic acid cycle"/>
    <property type="evidence" value="ECO:0007669"/>
    <property type="project" value="UniProtKB-KW"/>
</dbReference>
<dbReference type="AlphaFoldDB" id="A0A139HKV4"/>
<dbReference type="Proteomes" id="UP000070133">
    <property type="component" value="Unassembled WGS sequence"/>
</dbReference>
<keyword evidence="11" id="KW-0012">Acyltransferase</keyword>
<evidence type="ECO:0000256" key="10">
    <source>
        <dbReference type="ARBA" id="ARBA00023128"/>
    </source>
</evidence>
<dbReference type="EMBL" id="LFZN01000033">
    <property type="protein sequence ID" value="KXT03108.1"/>
    <property type="molecule type" value="Genomic_DNA"/>
</dbReference>
<feature type="region of interest" description="Disordered" evidence="13">
    <location>
        <begin position="148"/>
        <end position="248"/>
    </location>
</feature>
<dbReference type="Gene3D" id="2.40.50.100">
    <property type="match status" value="1"/>
</dbReference>
<comment type="cofactor">
    <cofactor evidence="1">
        <name>(R)-lipoate</name>
        <dbReference type="ChEBI" id="CHEBI:83088"/>
    </cofactor>
</comment>
<reference evidence="15 16" key="1">
    <citation type="submission" date="2015-07" db="EMBL/GenBank/DDBJ databases">
        <title>Comparative genomics of the Sigatoka disease complex on banana suggests a link between parallel evolutionary changes in Pseudocercospora fijiensis and Pseudocercospora eumusae and increased virulence on the banana host.</title>
        <authorList>
            <person name="Chang T.-C."/>
            <person name="Salvucci A."/>
            <person name="Crous P.W."/>
            <person name="Stergiopoulos I."/>
        </authorList>
    </citation>
    <scope>NUCLEOTIDE SEQUENCE [LARGE SCALE GENOMIC DNA]</scope>
    <source>
        <strain evidence="15 16">CBS 114824</strain>
    </source>
</reference>
<keyword evidence="10" id="KW-0496">Mitochondrion</keyword>
<evidence type="ECO:0000256" key="6">
    <source>
        <dbReference type="ARBA" id="ARBA00022532"/>
    </source>
</evidence>
<comment type="pathway">
    <text evidence="3">Amino-acid degradation; L-lysine degradation via saccharopine pathway; glutaryl-CoA from L-lysine: step 6/6.</text>
</comment>
<dbReference type="InterPro" id="IPR023213">
    <property type="entry name" value="CAT-like_dom_sf"/>
</dbReference>
<accession>A0A139HKV4</accession>
<feature type="compositionally biased region" description="Basic and acidic residues" evidence="13">
    <location>
        <begin position="158"/>
        <end position="248"/>
    </location>
</feature>
<gene>
    <name evidence="15" type="ORF">AC578_7710</name>
</gene>
<evidence type="ECO:0000256" key="9">
    <source>
        <dbReference type="ARBA" id="ARBA00022946"/>
    </source>
</evidence>
<dbReference type="Pfam" id="PF00198">
    <property type="entry name" value="2-oxoacid_dh"/>
    <property type="match status" value="1"/>
</dbReference>
<evidence type="ECO:0000256" key="8">
    <source>
        <dbReference type="ARBA" id="ARBA00022823"/>
    </source>
</evidence>
<evidence type="ECO:0000256" key="7">
    <source>
        <dbReference type="ARBA" id="ARBA00022679"/>
    </source>
</evidence>
<dbReference type="InterPro" id="IPR050537">
    <property type="entry name" value="2-oxoacid_dehydrogenase"/>
</dbReference>
<dbReference type="PANTHER" id="PTHR43416">
    <property type="entry name" value="DIHYDROLIPOYLLYSINE-RESIDUE SUCCINYLTRANSFERASE COMPONENT OF 2-OXOGLUTARATE DEHYDROGENASE COMPLEX, MITOCHONDRIAL-RELATED"/>
    <property type="match status" value="1"/>
</dbReference>
<dbReference type="GO" id="GO:0004149">
    <property type="term" value="F:dihydrolipoyllysine-residue succinyltransferase activity"/>
    <property type="evidence" value="ECO:0007669"/>
    <property type="project" value="UniProtKB-EC"/>
</dbReference>
<evidence type="ECO:0000259" key="14">
    <source>
        <dbReference type="PROSITE" id="PS50968"/>
    </source>
</evidence>
<dbReference type="GO" id="GO:0033512">
    <property type="term" value="P:L-lysine catabolic process to acetyl-CoA via saccharopine"/>
    <property type="evidence" value="ECO:0007669"/>
    <property type="project" value="UniProtKB-UniPathway"/>
</dbReference>
<evidence type="ECO:0000256" key="1">
    <source>
        <dbReference type="ARBA" id="ARBA00001938"/>
    </source>
</evidence>
<dbReference type="GO" id="GO:0005739">
    <property type="term" value="C:mitochondrion"/>
    <property type="evidence" value="ECO:0007669"/>
    <property type="project" value="UniProtKB-SubCell"/>
</dbReference>
<dbReference type="SUPFAM" id="SSF51230">
    <property type="entry name" value="Single hybrid motif"/>
    <property type="match status" value="1"/>
</dbReference>
<keyword evidence="6" id="KW-0816">Tricarboxylic acid cycle</keyword>
<dbReference type="InterPro" id="IPR011053">
    <property type="entry name" value="Single_hybrid_motif"/>
</dbReference>
<dbReference type="Pfam" id="PF00364">
    <property type="entry name" value="Biotin_lipoyl"/>
    <property type="match status" value="1"/>
</dbReference>
<evidence type="ECO:0000256" key="11">
    <source>
        <dbReference type="ARBA" id="ARBA00023315"/>
    </source>
</evidence>
<sequence length="477" mass="52637">MSSSQCLRRLACKRPGSLLRQHPATSSRLLPSSRGLRSLYTGTASSKPLPTLPQCRKPFSPVYLRQFSLTSRCYEEQIVKVPEMAESISEGTLKQFSKSVGDYVEQDEEIATIETDKIDVAVNAPTAGTIKEFLAKEEDTVTVGQDLVKIDAGGQPGEKAEKGSSEAKEPAPADQDKAAHEPESKKQESKPEPKQEQPKQESKPEPPKQQESKPEPKQEQKSQPSKKEESKKEEKTESLYGSRSEKRVKMNRMRLRIAERLKQSQNTAASLTTFNEVDMSALMEMRKLYKDEILKKTGVKLGFMSAFSRASVLAMKEVPTVNASIEGPGGGDTIVYKDYVDISVAVATEKGLVTPVVRNAESMDLVGIEKTIADLGKKARDNKLTIEDMAGGTFTISNGGVFGSLMGTPIINLPQTAVLGLHAIKDKPVAVNGKVEIRPMMYLALTYDHRLLDGREAVTFLVKIKEYIEDPRKMLLF</sequence>
<dbReference type="SUPFAM" id="SSF52777">
    <property type="entry name" value="CoA-dependent acyltransferases"/>
    <property type="match status" value="1"/>
</dbReference>
<dbReference type="InterPro" id="IPR000089">
    <property type="entry name" value="Biotin_lipoyl"/>
</dbReference>
<dbReference type="CDD" id="cd06849">
    <property type="entry name" value="lipoyl_domain"/>
    <property type="match status" value="1"/>
</dbReference>
<evidence type="ECO:0000256" key="12">
    <source>
        <dbReference type="ARBA" id="ARBA00032406"/>
    </source>
</evidence>
<proteinExistence type="inferred from homology"/>
<dbReference type="FunFam" id="3.30.559.10:FF:000006">
    <property type="entry name" value="Dihydrolipoyllysine-residue succinyltransferase component of 2-oxoglutarate dehydrogenase complex, mitochondrial"/>
    <property type="match status" value="1"/>
</dbReference>
<evidence type="ECO:0000313" key="16">
    <source>
        <dbReference type="Proteomes" id="UP000070133"/>
    </source>
</evidence>
<comment type="similarity">
    <text evidence="4">Belongs to the 2-oxoacid dehydrogenase family.</text>
</comment>
<comment type="subcellular location">
    <subcellularLocation>
        <location evidence="2">Mitochondrion</location>
    </subcellularLocation>
</comment>
<evidence type="ECO:0000256" key="3">
    <source>
        <dbReference type="ARBA" id="ARBA00005145"/>
    </source>
</evidence>
<dbReference type="InterPro" id="IPR003016">
    <property type="entry name" value="2-oxoA_DH_lipoyl-BS"/>
</dbReference>
<dbReference type="STRING" id="321146.A0A139HKV4"/>
<protein>
    <recommendedName>
        <fullName evidence="5">dihydrolipoyllysine-residue succinyltransferase</fullName>
        <ecNumber evidence="5">2.3.1.61</ecNumber>
    </recommendedName>
    <alternativeName>
        <fullName evidence="12">2-oxoglutarate dehydrogenase complex component E2</fullName>
    </alternativeName>
</protein>
<evidence type="ECO:0000256" key="5">
    <source>
        <dbReference type="ARBA" id="ARBA00012945"/>
    </source>
</evidence>
<dbReference type="InterPro" id="IPR001078">
    <property type="entry name" value="2-oxoacid_DH_actylTfrase"/>
</dbReference>
<dbReference type="UniPathway" id="UPA00868">
    <property type="reaction ID" value="UER00840"/>
</dbReference>
<dbReference type="GO" id="GO:0045252">
    <property type="term" value="C:oxoglutarate dehydrogenase complex"/>
    <property type="evidence" value="ECO:0007669"/>
    <property type="project" value="InterPro"/>
</dbReference>
<comment type="caution">
    <text evidence="15">The sequence shown here is derived from an EMBL/GenBank/DDBJ whole genome shotgun (WGS) entry which is preliminary data.</text>
</comment>
<dbReference type="EC" id="2.3.1.61" evidence="5"/>
<dbReference type="NCBIfam" id="NF004309">
    <property type="entry name" value="PRK05704.1"/>
    <property type="match status" value="1"/>
</dbReference>
<dbReference type="PANTHER" id="PTHR43416:SF5">
    <property type="entry name" value="DIHYDROLIPOYLLYSINE-RESIDUE SUCCINYLTRANSFERASE COMPONENT OF 2-OXOGLUTARATE DEHYDROGENASE COMPLEX, MITOCHONDRIAL"/>
    <property type="match status" value="1"/>
</dbReference>
<feature type="domain" description="Lipoyl-binding" evidence="14">
    <location>
        <begin position="76"/>
        <end position="151"/>
    </location>
</feature>